<feature type="domain" description="Glycosyl transferase family 1" evidence="1">
    <location>
        <begin position="191"/>
        <end position="359"/>
    </location>
</feature>
<dbReference type="RefSeq" id="WP_209660045.1">
    <property type="nucleotide sequence ID" value="NZ_JAGGLI010000008.1"/>
</dbReference>
<evidence type="ECO:0000259" key="1">
    <source>
        <dbReference type="Pfam" id="PF00534"/>
    </source>
</evidence>
<protein>
    <submittedName>
        <fullName evidence="2">Glycosyltransferase involved in cell wall biosynthesis</fullName>
    </submittedName>
</protein>
<dbReference type="InterPro" id="IPR001296">
    <property type="entry name" value="Glyco_trans_1"/>
</dbReference>
<proteinExistence type="predicted"/>
<dbReference type="Pfam" id="PF00534">
    <property type="entry name" value="Glycos_transf_1"/>
    <property type="match status" value="1"/>
</dbReference>
<dbReference type="Proteomes" id="UP001314903">
    <property type="component" value="Unassembled WGS sequence"/>
</dbReference>
<dbReference type="CDD" id="cd03801">
    <property type="entry name" value="GT4_PimA-like"/>
    <property type="match status" value="1"/>
</dbReference>
<reference evidence="2 3" key="1">
    <citation type="submission" date="2021-03" db="EMBL/GenBank/DDBJ databases">
        <title>Genomic Encyclopedia of Type Strains, Phase IV (KMG-IV): sequencing the most valuable type-strain genomes for metagenomic binning, comparative biology and taxonomic classification.</title>
        <authorList>
            <person name="Goeker M."/>
        </authorList>
    </citation>
    <scope>NUCLEOTIDE SEQUENCE [LARGE SCALE GENOMIC DNA]</scope>
    <source>
        <strain evidence="2 3">DSM 27512</strain>
    </source>
</reference>
<sequence length="384" mass="44947">MSDKKNILIVPSFLADTYSNIEDIYVRMSKDLRGEFRFIWLVRDPLSSKERYKNEENRGKILKTRYVENLENIGIKVIEREISRFNFFKNFSIFKKIFKNYSIDAVYTHFDFEKYYACFFGKLFRKKVFFNEHMYYGSNKPILLKTLRTSFVNNFTDVVIAVSGFVGMSFKPSKTKILYNAIEIPDEDKRDKKELKKLLNVPEDSKVVLMVAAFRPIKRHDVALEIAKKIIEKEENVTFVFTGGGETLEGYLKAKKEIQEKERIIFTGHVNNIEDYYHIADVSILTSEFEPFGYAVIESMARKVPVIAFLGTGGPAEIISDKIDGYLVPKNDINFFSERLALLLREDTLRDLMGQRARESVIKRFTYETWLKNISNIFHEELDN</sequence>
<dbReference type="Gene3D" id="3.40.50.2000">
    <property type="entry name" value="Glycogen Phosphorylase B"/>
    <property type="match status" value="2"/>
</dbReference>
<evidence type="ECO:0000313" key="2">
    <source>
        <dbReference type="EMBL" id="MBP2027207.1"/>
    </source>
</evidence>
<dbReference type="EMBL" id="JAGGLI010000008">
    <property type="protein sequence ID" value="MBP2027207.1"/>
    <property type="molecule type" value="Genomic_DNA"/>
</dbReference>
<dbReference type="PANTHER" id="PTHR12526">
    <property type="entry name" value="GLYCOSYLTRANSFERASE"/>
    <property type="match status" value="1"/>
</dbReference>
<name>A0ABS4KHE0_9FIRM</name>
<organism evidence="2 3">
    <name type="scientific">Acetoanaerobium pronyense</name>
    <dbReference type="NCBI Taxonomy" id="1482736"/>
    <lineage>
        <taxon>Bacteria</taxon>
        <taxon>Bacillati</taxon>
        <taxon>Bacillota</taxon>
        <taxon>Clostridia</taxon>
        <taxon>Peptostreptococcales</taxon>
        <taxon>Filifactoraceae</taxon>
        <taxon>Acetoanaerobium</taxon>
    </lineage>
</organism>
<comment type="caution">
    <text evidence="2">The sequence shown here is derived from an EMBL/GenBank/DDBJ whole genome shotgun (WGS) entry which is preliminary data.</text>
</comment>
<keyword evidence="3" id="KW-1185">Reference proteome</keyword>
<evidence type="ECO:0000313" key="3">
    <source>
        <dbReference type="Proteomes" id="UP001314903"/>
    </source>
</evidence>
<dbReference type="PANTHER" id="PTHR12526:SF638">
    <property type="entry name" value="SPORE COAT PROTEIN SA"/>
    <property type="match status" value="1"/>
</dbReference>
<accession>A0ABS4KHE0</accession>
<gene>
    <name evidence="2" type="ORF">J2Z35_001001</name>
</gene>
<dbReference type="SUPFAM" id="SSF53756">
    <property type="entry name" value="UDP-Glycosyltransferase/glycogen phosphorylase"/>
    <property type="match status" value="1"/>
</dbReference>